<organism evidence="3">
    <name type="scientific">Selaginella moellendorffii</name>
    <name type="common">Spikemoss</name>
    <dbReference type="NCBI Taxonomy" id="88036"/>
    <lineage>
        <taxon>Eukaryota</taxon>
        <taxon>Viridiplantae</taxon>
        <taxon>Streptophyta</taxon>
        <taxon>Embryophyta</taxon>
        <taxon>Tracheophyta</taxon>
        <taxon>Lycopodiopsida</taxon>
        <taxon>Selaginellales</taxon>
        <taxon>Selaginellaceae</taxon>
        <taxon>Selaginella</taxon>
    </lineage>
</organism>
<dbReference type="HOGENOM" id="CLU_064399_0_1_1"/>
<dbReference type="STRING" id="88036.D8S4Y6"/>
<accession>D8S4Y6</accession>
<dbReference type="AlphaFoldDB" id="D8S4Y6"/>
<dbReference type="Proteomes" id="UP000001514">
    <property type="component" value="Unassembled WGS sequence"/>
</dbReference>
<dbReference type="PANTHER" id="PTHR15243">
    <property type="entry name" value="SERINE/THREONINE-PROTEIN KINASE 19"/>
    <property type="match status" value="1"/>
</dbReference>
<dbReference type="InParanoid" id="D8S4Y6"/>
<gene>
    <name evidence="2" type="ORF">SELMODRAFT_418188</name>
</gene>
<dbReference type="InterPro" id="IPR018865">
    <property type="entry name" value="STK19-like"/>
</dbReference>
<protein>
    <recommendedName>
        <fullName evidence="4">Serine/threonine-protein kinase 19</fullName>
    </recommendedName>
</protein>
<dbReference type="FunCoup" id="D8S4Y6">
    <property type="interactions" value="1667"/>
</dbReference>
<reference evidence="2 3" key="1">
    <citation type="journal article" date="2011" name="Science">
        <title>The Selaginella genome identifies genetic changes associated with the evolution of vascular plants.</title>
        <authorList>
            <person name="Banks J.A."/>
            <person name="Nishiyama T."/>
            <person name="Hasebe M."/>
            <person name="Bowman J.L."/>
            <person name="Gribskov M."/>
            <person name="dePamphilis C."/>
            <person name="Albert V.A."/>
            <person name="Aono N."/>
            <person name="Aoyama T."/>
            <person name="Ambrose B.A."/>
            <person name="Ashton N.W."/>
            <person name="Axtell M.J."/>
            <person name="Barker E."/>
            <person name="Barker M.S."/>
            <person name="Bennetzen J.L."/>
            <person name="Bonawitz N.D."/>
            <person name="Chapple C."/>
            <person name="Cheng C."/>
            <person name="Correa L.G."/>
            <person name="Dacre M."/>
            <person name="DeBarry J."/>
            <person name="Dreyer I."/>
            <person name="Elias M."/>
            <person name="Engstrom E.M."/>
            <person name="Estelle M."/>
            <person name="Feng L."/>
            <person name="Finet C."/>
            <person name="Floyd S.K."/>
            <person name="Frommer W.B."/>
            <person name="Fujita T."/>
            <person name="Gramzow L."/>
            <person name="Gutensohn M."/>
            <person name="Harholt J."/>
            <person name="Hattori M."/>
            <person name="Heyl A."/>
            <person name="Hirai T."/>
            <person name="Hiwatashi Y."/>
            <person name="Ishikawa M."/>
            <person name="Iwata M."/>
            <person name="Karol K.G."/>
            <person name="Koehler B."/>
            <person name="Kolukisaoglu U."/>
            <person name="Kubo M."/>
            <person name="Kurata T."/>
            <person name="Lalonde S."/>
            <person name="Li K."/>
            <person name="Li Y."/>
            <person name="Litt A."/>
            <person name="Lyons E."/>
            <person name="Manning G."/>
            <person name="Maruyama T."/>
            <person name="Michael T.P."/>
            <person name="Mikami K."/>
            <person name="Miyazaki S."/>
            <person name="Morinaga S."/>
            <person name="Murata T."/>
            <person name="Mueller-Roeber B."/>
            <person name="Nelson D.R."/>
            <person name="Obara M."/>
            <person name="Oguri Y."/>
            <person name="Olmstead R.G."/>
            <person name="Onodera N."/>
            <person name="Petersen B.L."/>
            <person name="Pils B."/>
            <person name="Prigge M."/>
            <person name="Rensing S.A."/>
            <person name="Riano-Pachon D.M."/>
            <person name="Roberts A.W."/>
            <person name="Sato Y."/>
            <person name="Scheller H.V."/>
            <person name="Schulz B."/>
            <person name="Schulz C."/>
            <person name="Shakirov E.V."/>
            <person name="Shibagaki N."/>
            <person name="Shinohara N."/>
            <person name="Shippen D.E."/>
            <person name="Soerensen I."/>
            <person name="Sotooka R."/>
            <person name="Sugimoto N."/>
            <person name="Sugita M."/>
            <person name="Sumikawa N."/>
            <person name="Tanurdzic M."/>
            <person name="Theissen G."/>
            <person name="Ulvskov P."/>
            <person name="Wakazuki S."/>
            <person name="Weng J.K."/>
            <person name="Willats W.W."/>
            <person name="Wipf D."/>
            <person name="Wolf P.G."/>
            <person name="Yang L."/>
            <person name="Zimmer A.D."/>
            <person name="Zhu Q."/>
            <person name="Mitros T."/>
            <person name="Hellsten U."/>
            <person name="Loque D."/>
            <person name="Otillar R."/>
            <person name="Salamov A."/>
            <person name="Schmutz J."/>
            <person name="Shapiro H."/>
            <person name="Lindquist E."/>
            <person name="Lucas S."/>
            <person name="Rokhsar D."/>
            <person name="Grigoriev I.V."/>
        </authorList>
    </citation>
    <scope>NUCLEOTIDE SEQUENCE [LARGE SCALE GENOMIC DNA]</scope>
</reference>
<evidence type="ECO:0008006" key="4">
    <source>
        <dbReference type="Google" id="ProtNLM"/>
    </source>
</evidence>
<comment type="similarity">
    <text evidence="1">Belongs to the STK19 family.</text>
</comment>
<dbReference type="KEGG" id="smo:SELMODRAFT_418188"/>
<evidence type="ECO:0000313" key="2">
    <source>
        <dbReference type="EMBL" id="EFJ20354.1"/>
    </source>
</evidence>
<proteinExistence type="inferred from homology"/>
<dbReference type="PANTHER" id="PTHR15243:SF0">
    <property type="entry name" value="SERINE_THREONINE-PROTEIN KINASE 19"/>
    <property type="match status" value="1"/>
</dbReference>
<dbReference type="OMA" id="FGWFERY"/>
<dbReference type="eggNOG" id="ENOG502RDW5">
    <property type="taxonomic scope" value="Eukaryota"/>
</dbReference>
<name>D8S4Y6_SELML</name>
<evidence type="ECO:0000313" key="3">
    <source>
        <dbReference type="Proteomes" id="UP000001514"/>
    </source>
</evidence>
<dbReference type="Pfam" id="PF10494">
    <property type="entry name" value="Stk19"/>
    <property type="match status" value="1"/>
</dbReference>
<sequence length="228" mass="25986">MVAIQLMLAQFPKLEQWNLRPFVLRTQLYSSVKDRTTVDKELEALKQQQVVRMFKLNSGRDDFAVMLLEDYVSQIDAAKQRMESKHSSDTTIVFDWFQNYVLGSSPDLSISNSHLVSLLSRGGKTTDKQISVLINAGFLVRQMSDSEDYWFSIPGIGWAMKNLTQGRKEVTQLLRKRQSKEALLSVLEKRKLRSSSLGMRFHLRDLLGSSVLVSVETTSGALIRLAKR</sequence>
<evidence type="ECO:0000256" key="1">
    <source>
        <dbReference type="ARBA" id="ARBA00093458"/>
    </source>
</evidence>
<dbReference type="Gramene" id="EFJ20354">
    <property type="protein sequence ID" value="EFJ20354"/>
    <property type="gene ID" value="SELMODRAFT_418188"/>
</dbReference>
<dbReference type="EMBL" id="GL377602">
    <property type="protein sequence ID" value="EFJ20354.1"/>
    <property type="molecule type" value="Genomic_DNA"/>
</dbReference>
<keyword evidence="3" id="KW-1185">Reference proteome</keyword>